<dbReference type="Pfam" id="PF12833">
    <property type="entry name" value="HTH_18"/>
    <property type="match status" value="1"/>
</dbReference>
<dbReference type="InterPro" id="IPR018062">
    <property type="entry name" value="HTH_AraC-typ_CS"/>
</dbReference>
<dbReference type="PROSITE" id="PS00041">
    <property type="entry name" value="HTH_ARAC_FAMILY_1"/>
    <property type="match status" value="1"/>
</dbReference>
<protein>
    <submittedName>
        <fullName evidence="5">Helix-turn-helix transcriptional regulator</fullName>
    </submittedName>
</protein>
<dbReference type="PANTHER" id="PTHR43280">
    <property type="entry name" value="ARAC-FAMILY TRANSCRIPTIONAL REGULATOR"/>
    <property type="match status" value="1"/>
</dbReference>
<organism evidence="5 6">
    <name type="scientific">Nonlabens mediterrranea</name>
    <dbReference type="NCBI Taxonomy" id="1419947"/>
    <lineage>
        <taxon>Bacteria</taxon>
        <taxon>Pseudomonadati</taxon>
        <taxon>Bacteroidota</taxon>
        <taxon>Flavobacteriia</taxon>
        <taxon>Flavobacteriales</taxon>
        <taxon>Flavobacteriaceae</taxon>
        <taxon>Nonlabens</taxon>
    </lineage>
</organism>
<dbReference type="PRINTS" id="PR00032">
    <property type="entry name" value="HTHARAC"/>
</dbReference>
<dbReference type="InterPro" id="IPR018060">
    <property type="entry name" value="HTH_AraC"/>
</dbReference>
<evidence type="ECO:0000256" key="2">
    <source>
        <dbReference type="ARBA" id="ARBA00023125"/>
    </source>
</evidence>
<dbReference type="SMART" id="SM00342">
    <property type="entry name" value="HTH_ARAC"/>
    <property type="match status" value="1"/>
</dbReference>
<keyword evidence="1" id="KW-0805">Transcription regulation</keyword>
<gene>
    <name evidence="5" type="ORF">FNJ87_09935</name>
</gene>
<keyword evidence="6" id="KW-1185">Reference proteome</keyword>
<evidence type="ECO:0000259" key="4">
    <source>
        <dbReference type="PROSITE" id="PS01124"/>
    </source>
</evidence>
<dbReference type="PANTHER" id="PTHR43280:SF32">
    <property type="entry name" value="TRANSCRIPTIONAL REGULATORY PROTEIN"/>
    <property type="match status" value="1"/>
</dbReference>
<dbReference type="Proteomes" id="UP001194729">
    <property type="component" value="Unassembled WGS sequence"/>
</dbReference>
<accession>A0ABS0A5G0</accession>
<dbReference type="SUPFAM" id="SSF46689">
    <property type="entry name" value="Homeodomain-like"/>
    <property type="match status" value="1"/>
</dbReference>
<evidence type="ECO:0000313" key="6">
    <source>
        <dbReference type="Proteomes" id="UP001194729"/>
    </source>
</evidence>
<dbReference type="InterPro" id="IPR020449">
    <property type="entry name" value="Tscrpt_reg_AraC-type_HTH"/>
</dbReference>
<evidence type="ECO:0000256" key="3">
    <source>
        <dbReference type="ARBA" id="ARBA00023163"/>
    </source>
</evidence>
<dbReference type="PROSITE" id="PS01124">
    <property type="entry name" value="HTH_ARAC_FAMILY_2"/>
    <property type="match status" value="1"/>
</dbReference>
<comment type="caution">
    <text evidence="5">The sequence shown here is derived from an EMBL/GenBank/DDBJ whole genome shotgun (WGS) entry which is preliminary data.</text>
</comment>
<keyword evidence="2" id="KW-0238">DNA-binding</keyword>
<name>A0ABS0A5G0_9FLAO</name>
<keyword evidence="3" id="KW-0804">Transcription</keyword>
<reference evidence="5 6" key="1">
    <citation type="submission" date="2020-11" db="EMBL/GenBank/DDBJ databases">
        <title>P. mediterranea TC4 genome.</title>
        <authorList>
            <person name="Molmeret M."/>
        </authorList>
    </citation>
    <scope>NUCLEOTIDE SEQUENCE [LARGE SCALE GENOMIC DNA]</scope>
    <source>
        <strain evidence="5 6">TC4</strain>
    </source>
</reference>
<evidence type="ECO:0000256" key="1">
    <source>
        <dbReference type="ARBA" id="ARBA00023015"/>
    </source>
</evidence>
<evidence type="ECO:0000313" key="5">
    <source>
        <dbReference type="EMBL" id="MBF4984633.1"/>
    </source>
</evidence>
<dbReference type="EMBL" id="JADKYU010000508">
    <property type="protein sequence ID" value="MBF4984633.1"/>
    <property type="molecule type" value="Genomic_DNA"/>
</dbReference>
<dbReference type="InterPro" id="IPR009057">
    <property type="entry name" value="Homeodomain-like_sf"/>
</dbReference>
<dbReference type="Gene3D" id="1.10.10.60">
    <property type="entry name" value="Homeodomain-like"/>
    <property type="match status" value="1"/>
</dbReference>
<feature type="domain" description="HTH araC/xylS-type" evidence="4">
    <location>
        <begin position="5"/>
        <end position="103"/>
    </location>
</feature>
<sequence length="105" mass="12534">METIKKFNNLVGQYFKEEHHISFYEKKLGLKSKYLSKLSKKHNALPPCQVLLNKQIEYSKLLLQNSHKTIKEIAEEMNFEDQYYFSKLFKNKTGVSPSEFRKIKE</sequence>
<proteinExistence type="predicted"/>